<dbReference type="Proteomes" id="UP001159042">
    <property type="component" value="Unassembled WGS sequence"/>
</dbReference>
<gene>
    <name evidence="2" type="ORF">NQ315_000775</name>
</gene>
<dbReference type="InterPro" id="IPR036638">
    <property type="entry name" value="HLH_DNA-bd_sf"/>
</dbReference>
<dbReference type="Gene3D" id="4.10.280.10">
    <property type="entry name" value="Helix-loop-helix DNA-binding domain"/>
    <property type="match status" value="1"/>
</dbReference>
<dbReference type="GO" id="GO:0046983">
    <property type="term" value="F:protein dimerization activity"/>
    <property type="evidence" value="ECO:0007669"/>
    <property type="project" value="InterPro"/>
</dbReference>
<dbReference type="SUPFAM" id="SSF47459">
    <property type="entry name" value="HLH, helix-loop-helix DNA-binding domain"/>
    <property type="match status" value="1"/>
</dbReference>
<accession>A0AAV8WD52</accession>
<evidence type="ECO:0000313" key="3">
    <source>
        <dbReference type="Proteomes" id="UP001159042"/>
    </source>
</evidence>
<dbReference type="SMART" id="SM00353">
    <property type="entry name" value="HLH"/>
    <property type="match status" value="1"/>
</dbReference>
<organism evidence="2 3">
    <name type="scientific">Exocentrus adspersus</name>
    <dbReference type="NCBI Taxonomy" id="1586481"/>
    <lineage>
        <taxon>Eukaryota</taxon>
        <taxon>Metazoa</taxon>
        <taxon>Ecdysozoa</taxon>
        <taxon>Arthropoda</taxon>
        <taxon>Hexapoda</taxon>
        <taxon>Insecta</taxon>
        <taxon>Pterygota</taxon>
        <taxon>Neoptera</taxon>
        <taxon>Endopterygota</taxon>
        <taxon>Coleoptera</taxon>
        <taxon>Polyphaga</taxon>
        <taxon>Cucujiformia</taxon>
        <taxon>Chrysomeloidea</taxon>
        <taxon>Cerambycidae</taxon>
        <taxon>Lamiinae</taxon>
        <taxon>Acanthocinini</taxon>
        <taxon>Exocentrus</taxon>
    </lineage>
</organism>
<proteinExistence type="predicted"/>
<dbReference type="AlphaFoldDB" id="A0AAV8WD52"/>
<feature type="domain" description="BHLH" evidence="1">
    <location>
        <begin position="1"/>
        <end position="50"/>
    </location>
</feature>
<evidence type="ECO:0000259" key="1">
    <source>
        <dbReference type="PROSITE" id="PS50888"/>
    </source>
</evidence>
<comment type="caution">
    <text evidence="2">The sequence shown here is derived from an EMBL/GenBank/DDBJ whole genome shotgun (WGS) entry which is preliminary data.</text>
</comment>
<dbReference type="CDD" id="cd11391">
    <property type="entry name" value="bHLH_PAS"/>
    <property type="match status" value="1"/>
</dbReference>
<dbReference type="InterPro" id="IPR011598">
    <property type="entry name" value="bHLH_dom"/>
</dbReference>
<dbReference type="InterPro" id="IPR050933">
    <property type="entry name" value="Circadian_TF"/>
</dbReference>
<evidence type="ECO:0000313" key="2">
    <source>
        <dbReference type="EMBL" id="KAJ8924625.1"/>
    </source>
</evidence>
<dbReference type="PROSITE" id="PS50888">
    <property type="entry name" value="BHLH"/>
    <property type="match status" value="1"/>
</dbReference>
<dbReference type="Pfam" id="PF00010">
    <property type="entry name" value="HLH"/>
    <property type="match status" value="1"/>
</dbReference>
<keyword evidence="3" id="KW-1185">Reference proteome</keyword>
<name>A0AAV8WD52_9CUCU</name>
<dbReference type="PANTHER" id="PTHR23042">
    <property type="entry name" value="CIRCADIAN PROTEIN CLOCK/ARNT/BMAL/PAS"/>
    <property type="match status" value="1"/>
</dbReference>
<dbReference type="EMBL" id="JANEYG010000002">
    <property type="protein sequence ID" value="KAJ8924625.1"/>
    <property type="molecule type" value="Genomic_DNA"/>
</dbReference>
<sequence>MRNKAEKQRRDRLNAFIGELATLVPMVARSAKRMDKTSILRLTATHLRIYQTLINGKGGTAYGVTETRRPVRSGAASL</sequence>
<protein>
    <recommendedName>
        <fullName evidence="1">BHLH domain-containing protein</fullName>
    </recommendedName>
</protein>
<reference evidence="2 3" key="1">
    <citation type="journal article" date="2023" name="Insect Mol. Biol.">
        <title>Genome sequencing provides insights into the evolution of gene families encoding plant cell wall-degrading enzymes in longhorned beetles.</title>
        <authorList>
            <person name="Shin N.R."/>
            <person name="Okamura Y."/>
            <person name="Kirsch R."/>
            <person name="Pauchet Y."/>
        </authorList>
    </citation>
    <scope>NUCLEOTIDE SEQUENCE [LARGE SCALE GENOMIC DNA]</scope>
    <source>
        <strain evidence="2">EAD_L_NR</strain>
    </source>
</reference>